<keyword evidence="8" id="KW-0325">Glycoprotein</keyword>
<name>A0A2N9F1F4_FAGSY</name>
<dbReference type="PROSITE" id="PS50213">
    <property type="entry name" value="FAS1"/>
    <property type="match status" value="1"/>
</dbReference>
<dbReference type="EMBL" id="OIVN01000735">
    <property type="protein sequence ID" value="SPC84827.1"/>
    <property type="molecule type" value="Genomic_DNA"/>
</dbReference>
<evidence type="ECO:0000256" key="5">
    <source>
        <dbReference type="ARBA" id="ARBA00022729"/>
    </source>
</evidence>
<feature type="domain" description="FAS1" evidence="12">
    <location>
        <begin position="41"/>
        <end position="179"/>
    </location>
</feature>
<evidence type="ECO:0000256" key="3">
    <source>
        <dbReference type="ARBA" id="ARBA00022475"/>
    </source>
</evidence>
<evidence type="ECO:0000256" key="2">
    <source>
        <dbReference type="ARBA" id="ARBA00007843"/>
    </source>
</evidence>
<dbReference type="SUPFAM" id="SSF82153">
    <property type="entry name" value="FAS1 domain"/>
    <property type="match status" value="1"/>
</dbReference>
<proteinExistence type="inferred from homology"/>
<comment type="subcellular location">
    <subcellularLocation>
        <location evidence="1">Cell membrane</location>
        <topology evidence="1">Lipid-anchor</topology>
        <topology evidence="1">GPI-anchor</topology>
    </subcellularLocation>
</comment>
<keyword evidence="4" id="KW-0336">GPI-anchor</keyword>
<evidence type="ECO:0000256" key="4">
    <source>
        <dbReference type="ARBA" id="ARBA00022622"/>
    </source>
</evidence>
<dbReference type="GO" id="GO:0098552">
    <property type="term" value="C:side of membrane"/>
    <property type="evidence" value="ECO:0007669"/>
    <property type="project" value="UniProtKB-KW"/>
</dbReference>
<dbReference type="InterPro" id="IPR045003">
    <property type="entry name" value="FLA_A"/>
</dbReference>
<reference evidence="13" key="1">
    <citation type="submission" date="2018-02" db="EMBL/GenBank/DDBJ databases">
        <authorList>
            <person name="Cohen D.B."/>
            <person name="Kent A.D."/>
        </authorList>
    </citation>
    <scope>NUCLEOTIDE SEQUENCE</scope>
</reference>
<evidence type="ECO:0000256" key="10">
    <source>
        <dbReference type="SAM" id="MobiDB-lite"/>
    </source>
</evidence>
<accession>A0A2N9F1F4</accession>
<gene>
    <name evidence="13" type="ORF">FSB_LOCUS12709</name>
</gene>
<comment type="function">
    <text evidence="9">May be a cell surface adhesion protein.</text>
</comment>
<feature type="signal peptide" evidence="11">
    <location>
        <begin position="1"/>
        <end position="24"/>
    </location>
</feature>
<feature type="region of interest" description="Disordered" evidence="10">
    <location>
        <begin position="191"/>
        <end position="223"/>
    </location>
</feature>
<evidence type="ECO:0000259" key="12">
    <source>
        <dbReference type="PROSITE" id="PS50213"/>
    </source>
</evidence>
<keyword evidence="5 11" id="KW-0732">Signal</keyword>
<protein>
    <recommendedName>
        <fullName evidence="12">FAS1 domain-containing protein</fullName>
    </recommendedName>
</protein>
<sequence length="244" mass="26265">MMKQVLFQFLLFLIFLLHCTTTSAQSPAEAPAAPPPPPSGPVDIITILKKAGNFITFIRLLKNTELAEQINAQVKKSNPGITLFAPKDDAFSDLKEGTLNSLTDKKQLQLVQFHMLPAYYSILQFQTATNPMQTQAGFQFNVTCSDTQVNITTGVDGATLENTLFDNSHLAVYQVDHVLLPLDLFGSASVLTPPKPETSTGTDDTPTTTPTTTTETSDATGPNPHAVASIAFGVAVGAIFPLWL</sequence>
<dbReference type="Pfam" id="PF02469">
    <property type="entry name" value="Fasciclin"/>
    <property type="match status" value="1"/>
</dbReference>
<evidence type="ECO:0000256" key="1">
    <source>
        <dbReference type="ARBA" id="ARBA00004609"/>
    </source>
</evidence>
<feature type="compositionally biased region" description="Low complexity" evidence="10">
    <location>
        <begin position="197"/>
        <end position="222"/>
    </location>
</feature>
<keyword evidence="3" id="KW-1003">Cell membrane</keyword>
<dbReference type="Gene3D" id="2.30.180.10">
    <property type="entry name" value="FAS1 domain"/>
    <property type="match status" value="1"/>
</dbReference>
<evidence type="ECO:0000256" key="8">
    <source>
        <dbReference type="ARBA" id="ARBA00023180"/>
    </source>
</evidence>
<dbReference type="InterPro" id="IPR000782">
    <property type="entry name" value="FAS1_domain"/>
</dbReference>
<evidence type="ECO:0000256" key="7">
    <source>
        <dbReference type="ARBA" id="ARBA00023136"/>
    </source>
</evidence>
<comment type="similarity">
    <text evidence="2">Belongs to the fasciclin-like AGP family.</text>
</comment>
<dbReference type="GO" id="GO:0009834">
    <property type="term" value="P:plant-type secondary cell wall biogenesis"/>
    <property type="evidence" value="ECO:0007669"/>
    <property type="project" value="TreeGrafter"/>
</dbReference>
<dbReference type="PANTHER" id="PTHR32077:SF65">
    <property type="entry name" value="FASCICLIN-LIKE ARABINOGALACTAN PROTEIN 11"/>
    <property type="match status" value="1"/>
</dbReference>
<dbReference type="GO" id="GO:0005886">
    <property type="term" value="C:plasma membrane"/>
    <property type="evidence" value="ECO:0007669"/>
    <property type="project" value="UniProtKB-SubCell"/>
</dbReference>
<evidence type="ECO:0000256" key="6">
    <source>
        <dbReference type="ARBA" id="ARBA00022974"/>
    </source>
</evidence>
<dbReference type="SMART" id="SM00554">
    <property type="entry name" value="FAS1"/>
    <property type="match status" value="1"/>
</dbReference>
<dbReference type="InterPro" id="IPR036378">
    <property type="entry name" value="FAS1_dom_sf"/>
</dbReference>
<evidence type="ECO:0000256" key="9">
    <source>
        <dbReference type="ARBA" id="ARBA00024686"/>
    </source>
</evidence>
<dbReference type="PANTHER" id="PTHR32077">
    <property type="entry name" value="FASCICLIN-LIKE ARABINOGALACTAN PROTEIN"/>
    <property type="match status" value="1"/>
</dbReference>
<dbReference type="FunFam" id="2.30.180.10:FF:000006">
    <property type="entry name" value="Fasciclin-like arabinogalactan protein 11"/>
    <property type="match status" value="1"/>
</dbReference>
<feature type="chain" id="PRO_5014718320" description="FAS1 domain-containing protein" evidence="11">
    <location>
        <begin position="25"/>
        <end position="244"/>
    </location>
</feature>
<keyword evidence="4" id="KW-0449">Lipoprotein</keyword>
<keyword evidence="6" id="KW-0654">Proteoglycan</keyword>
<evidence type="ECO:0000256" key="11">
    <source>
        <dbReference type="SAM" id="SignalP"/>
    </source>
</evidence>
<dbReference type="AlphaFoldDB" id="A0A2N9F1F4"/>
<keyword evidence="7" id="KW-0472">Membrane</keyword>
<organism evidence="13">
    <name type="scientific">Fagus sylvatica</name>
    <name type="common">Beechnut</name>
    <dbReference type="NCBI Taxonomy" id="28930"/>
    <lineage>
        <taxon>Eukaryota</taxon>
        <taxon>Viridiplantae</taxon>
        <taxon>Streptophyta</taxon>
        <taxon>Embryophyta</taxon>
        <taxon>Tracheophyta</taxon>
        <taxon>Spermatophyta</taxon>
        <taxon>Magnoliopsida</taxon>
        <taxon>eudicotyledons</taxon>
        <taxon>Gunneridae</taxon>
        <taxon>Pentapetalae</taxon>
        <taxon>rosids</taxon>
        <taxon>fabids</taxon>
        <taxon>Fagales</taxon>
        <taxon>Fagaceae</taxon>
        <taxon>Fagus</taxon>
    </lineage>
</organism>
<evidence type="ECO:0000313" key="13">
    <source>
        <dbReference type="EMBL" id="SPC84827.1"/>
    </source>
</evidence>